<feature type="region of interest" description="Disordered" evidence="1">
    <location>
        <begin position="117"/>
        <end position="160"/>
    </location>
</feature>
<evidence type="ECO:0000256" key="1">
    <source>
        <dbReference type="SAM" id="MobiDB-lite"/>
    </source>
</evidence>
<dbReference type="EMBL" id="NKCI01000291">
    <property type="protein sequence ID" value="RSL44432.1"/>
    <property type="molecule type" value="Genomic_DNA"/>
</dbReference>
<proteinExistence type="predicted"/>
<feature type="region of interest" description="Disordered" evidence="1">
    <location>
        <begin position="216"/>
        <end position="262"/>
    </location>
</feature>
<protein>
    <submittedName>
        <fullName evidence="2">Uncharacterized protein</fullName>
    </submittedName>
</protein>
<evidence type="ECO:0000313" key="2">
    <source>
        <dbReference type="EMBL" id="RSL44432.1"/>
    </source>
</evidence>
<evidence type="ECO:0000313" key="3">
    <source>
        <dbReference type="Proteomes" id="UP000288168"/>
    </source>
</evidence>
<organism evidence="2 3">
    <name type="scientific">Fusarium duplospermum</name>
    <dbReference type="NCBI Taxonomy" id="1325734"/>
    <lineage>
        <taxon>Eukaryota</taxon>
        <taxon>Fungi</taxon>
        <taxon>Dikarya</taxon>
        <taxon>Ascomycota</taxon>
        <taxon>Pezizomycotina</taxon>
        <taxon>Sordariomycetes</taxon>
        <taxon>Hypocreomycetidae</taxon>
        <taxon>Hypocreales</taxon>
        <taxon>Nectriaceae</taxon>
        <taxon>Fusarium</taxon>
        <taxon>Fusarium solani species complex</taxon>
    </lineage>
</organism>
<accession>A0A428NUK1</accession>
<name>A0A428NUK1_9HYPO</name>
<feature type="region of interest" description="Disordered" evidence="1">
    <location>
        <begin position="35"/>
        <end position="59"/>
    </location>
</feature>
<comment type="caution">
    <text evidence="2">The sequence shown here is derived from an EMBL/GenBank/DDBJ whole genome shotgun (WGS) entry which is preliminary data.</text>
</comment>
<dbReference type="AlphaFoldDB" id="A0A428NUK1"/>
<sequence length="617" mass="70005">MTRLPSGATVAHPDKKQLRCDGYLRQIAEAFGLSSNDVRQKFSSPSDSASDSTSVDPPEAFLRDLRDLVRDRPENVDWAKLVSAVEQGRKVRQDGRFRGTKRDAPWQSFDVLQARATLGIPKPERADKPAKKKQKQHHDQGGAPPRHDPDQPDSDESTTSLAPSAHVVFCGVTEYANISSDGFSDILSLYPEDRRAFGKVLSKLSHRKLQELEDKLGPGLCSNTGAKKVQERDARDKENSKKQKKKGKKKKTTTESSDMNDLNAAEMDEVHLHQSVLTMLWAEQTKRVSVDYLSWELVVDTMKDNWRQYAKDKVINGRDIIFFLPAHGHHWRSTEEFDSIYQKLESVPNSTVYPSYEEAFSHASKAPDIIAFDTIAERAPERFAYRPKSCLGGDECQLAQDDTKAVFKQTFSSAGINVLIDEEDQEDLQRELTCSQPGEARVSSTGAPSSGQEPTYFHQEYVDSLRSWGEIHVFMVKDEPVKLAFSFPQKGNEISVTALEPEKQFAELGRSRAKRQEKFEELRHFCRWWRNALLEYEPTQFKTLNVGVRFEVGISEATNDGLFFLLNCKRWPGAPYFSKSQLLEPCDQLCELFGREFGRQHGERVPVENDEDEAMGE</sequence>
<feature type="compositionally biased region" description="Low complexity" evidence="1">
    <location>
        <begin position="43"/>
        <end position="58"/>
    </location>
</feature>
<keyword evidence="3" id="KW-1185">Reference proteome</keyword>
<dbReference type="OrthoDB" id="4789692at2759"/>
<reference evidence="2 3" key="1">
    <citation type="submission" date="2017-06" db="EMBL/GenBank/DDBJ databases">
        <title>Comparative genomic analysis of Ambrosia Fusariam Clade fungi.</title>
        <authorList>
            <person name="Stajich J.E."/>
            <person name="Carrillo J."/>
            <person name="Kijimoto T."/>
            <person name="Eskalen A."/>
            <person name="O'Donnell K."/>
            <person name="Kasson M."/>
        </authorList>
    </citation>
    <scope>NUCLEOTIDE SEQUENCE [LARGE SCALE GENOMIC DNA]</scope>
    <source>
        <strain evidence="2 3">NRRL62584</strain>
    </source>
</reference>
<dbReference type="Proteomes" id="UP000288168">
    <property type="component" value="Unassembled WGS sequence"/>
</dbReference>
<feature type="compositionally biased region" description="Basic and acidic residues" evidence="1">
    <location>
        <begin position="228"/>
        <end position="241"/>
    </location>
</feature>
<feature type="compositionally biased region" description="Basic residues" evidence="1">
    <location>
        <begin position="242"/>
        <end position="251"/>
    </location>
</feature>
<feature type="compositionally biased region" description="Basic and acidic residues" evidence="1">
    <location>
        <begin position="137"/>
        <end position="150"/>
    </location>
</feature>
<gene>
    <name evidence="2" type="ORF">CEP54_014681</name>
</gene>